<dbReference type="OrthoDB" id="7676488at2759"/>
<dbReference type="AlphaFoldDB" id="A0A8P0NHR0"/>
<dbReference type="Proteomes" id="UP000002254">
    <property type="component" value="Chromosome 8"/>
</dbReference>
<dbReference type="GO" id="GO:0030665">
    <property type="term" value="C:clathrin-coated vesicle membrane"/>
    <property type="evidence" value="ECO:0007669"/>
    <property type="project" value="UniProtKB-SubCell"/>
</dbReference>
<proteinExistence type="inferred from homology"/>
<evidence type="ECO:0000256" key="8">
    <source>
        <dbReference type="ARBA" id="ARBA00030317"/>
    </source>
</evidence>
<gene>
    <name evidence="13" type="primary">ATP6V1D</name>
</gene>
<comment type="similarity">
    <text evidence="1">Belongs to the V-ATPase D subunit family.</text>
</comment>
<dbReference type="InterPro" id="IPR002699">
    <property type="entry name" value="V_ATPase_D"/>
</dbReference>
<dbReference type="Ensembl" id="ENSCAFT00000025963.5">
    <property type="protein sequence ID" value="ENSCAFP00000024103.4"/>
    <property type="gene ID" value="ENSCAFG00000016369.5"/>
</dbReference>
<dbReference type="GO" id="GO:0033176">
    <property type="term" value="C:proton-transporting V-type ATPase complex"/>
    <property type="evidence" value="ECO:0007669"/>
    <property type="project" value="UniProtKB-ARBA"/>
</dbReference>
<protein>
    <recommendedName>
        <fullName evidence="3">V-type proton ATPase subunit D</fullName>
    </recommendedName>
    <alternativeName>
        <fullName evidence="2">V-type proton ATPase subunit d</fullName>
    </alternativeName>
    <alternativeName>
        <fullName evidence="8 9">Vacuolar proton pump subunit D</fullName>
    </alternativeName>
</protein>
<evidence type="ECO:0000256" key="9">
    <source>
        <dbReference type="ARBA" id="ARBA00030340"/>
    </source>
</evidence>
<feature type="compositionally biased region" description="Polar residues" evidence="12">
    <location>
        <begin position="51"/>
        <end position="62"/>
    </location>
</feature>
<evidence type="ECO:0000256" key="12">
    <source>
        <dbReference type="SAM" id="MobiDB-lite"/>
    </source>
</evidence>
<dbReference type="FunFam" id="1.10.287.3240:FF:000001">
    <property type="entry name" value="V-type proton ATPase subunit D"/>
    <property type="match status" value="1"/>
</dbReference>
<dbReference type="GO" id="GO:0046961">
    <property type="term" value="F:proton-transporting ATPase activity, rotational mechanism"/>
    <property type="evidence" value="ECO:0007669"/>
    <property type="project" value="InterPro"/>
</dbReference>
<evidence type="ECO:0000256" key="6">
    <source>
        <dbReference type="ARBA" id="ARBA00023065"/>
    </source>
</evidence>
<evidence type="ECO:0000256" key="5">
    <source>
        <dbReference type="ARBA" id="ARBA00022781"/>
    </source>
</evidence>
<keyword evidence="6" id="KW-0406">Ion transport</keyword>
<evidence type="ECO:0000256" key="4">
    <source>
        <dbReference type="ARBA" id="ARBA00022448"/>
    </source>
</evidence>
<evidence type="ECO:0000256" key="7">
    <source>
        <dbReference type="ARBA" id="ARBA00029434"/>
    </source>
</evidence>
<accession>A0A8P0NHR0</accession>
<reference evidence="13" key="2">
    <citation type="submission" date="2025-08" db="UniProtKB">
        <authorList>
            <consortium name="Ensembl"/>
        </authorList>
    </citation>
    <scope>IDENTIFICATION</scope>
</reference>
<comment type="subunit">
    <text evidence="11">V-ATPase is a heteromultimeric enzyme made up of two complexes: the ATP-hydrolytic V1 complex and the proton translocation V0 complex. The V1 complex consists of three catalytic AB heterodimers that form a heterohexamer, three peripheral stalks each consisting of EG heterodimers, one central rotor including subunits D and F, and the regulatory subunits C and H. The proton translocation complex V0 consists of the proton transport subunit a, a ring of proteolipid subunits c9c'', rotary subunit d, subunits e and f, and the accessory subunits ATP6AP1/Ac45 and ATP6AP2/PRR. Interacts with SNX10.</text>
</comment>
<comment type="subcellular location">
    <subcellularLocation>
        <location evidence="7">Cytoplasmic vesicle</location>
        <location evidence="7">Clathrin-coated vesicle membrane</location>
        <topology evidence="7">Peripheral membrane protein</topology>
    </subcellularLocation>
</comment>
<evidence type="ECO:0000256" key="10">
    <source>
        <dbReference type="ARBA" id="ARBA00045802"/>
    </source>
</evidence>
<dbReference type="PANTHER" id="PTHR11671">
    <property type="entry name" value="V-TYPE ATP SYNTHASE SUBUNIT D"/>
    <property type="match status" value="1"/>
</dbReference>
<dbReference type="Pfam" id="PF01813">
    <property type="entry name" value="ATP-synt_D"/>
    <property type="match status" value="1"/>
</dbReference>
<organism evidence="13 14">
    <name type="scientific">Canis lupus familiaris</name>
    <name type="common">Dog</name>
    <name type="synonym">Canis familiaris</name>
    <dbReference type="NCBI Taxonomy" id="9615"/>
    <lineage>
        <taxon>Eukaryota</taxon>
        <taxon>Metazoa</taxon>
        <taxon>Chordata</taxon>
        <taxon>Craniata</taxon>
        <taxon>Vertebrata</taxon>
        <taxon>Euteleostomi</taxon>
        <taxon>Mammalia</taxon>
        <taxon>Eutheria</taxon>
        <taxon>Laurasiatheria</taxon>
        <taxon>Carnivora</taxon>
        <taxon>Caniformia</taxon>
        <taxon>Canidae</taxon>
        <taxon>Canis</taxon>
    </lineage>
</organism>
<evidence type="ECO:0000256" key="3">
    <source>
        <dbReference type="ARBA" id="ARBA00013417"/>
    </source>
</evidence>
<evidence type="ECO:0000256" key="11">
    <source>
        <dbReference type="ARBA" id="ARBA00046558"/>
    </source>
</evidence>
<dbReference type="FunCoup" id="A0A8P0NHR0">
    <property type="interactions" value="1653"/>
</dbReference>
<feature type="region of interest" description="Disordered" evidence="12">
    <location>
        <begin position="41"/>
        <end position="62"/>
    </location>
</feature>
<keyword evidence="5" id="KW-0375">Hydrogen ion transport</keyword>
<reference evidence="13 14" key="1">
    <citation type="journal article" date="2005" name="Nature">
        <title>Genome sequence, comparative analysis and haplotype structure of the domestic dog.</title>
        <authorList>
            <consortium name="Broad Sequencing Platform"/>
            <person name="Lindblad-Toh K."/>
            <person name="Wade C.M."/>
            <person name="Mikkelsen T.S."/>
            <person name="Karlsson E.K."/>
            <person name="Jaffe D.B."/>
            <person name="Kamal M."/>
            <person name="Clamp M."/>
            <person name="Chang J.L."/>
            <person name="Kulbokas E.J. III"/>
            <person name="Zody M.C."/>
            <person name="Mauceli E."/>
            <person name="Xie X."/>
            <person name="Breen M."/>
            <person name="Wayne R.K."/>
            <person name="Ostrander E.A."/>
            <person name="Ponting C.P."/>
            <person name="Galibert F."/>
            <person name="Smith D.R."/>
            <person name="DeJong P.J."/>
            <person name="Kirkness E."/>
            <person name="Alvarez P."/>
            <person name="Biagi T."/>
            <person name="Brockman W."/>
            <person name="Butler J."/>
            <person name="Chin C.W."/>
            <person name="Cook A."/>
            <person name="Cuff J."/>
            <person name="Daly M.J."/>
            <person name="DeCaprio D."/>
            <person name="Gnerre S."/>
            <person name="Grabherr M."/>
            <person name="Kellis M."/>
            <person name="Kleber M."/>
            <person name="Bardeleben C."/>
            <person name="Goodstadt L."/>
            <person name="Heger A."/>
            <person name="Hitte C."/>
            <person name="Kim L."/>
            <person name="Koepfli K.P."/>
            <person name="Parker H.G."/>
            <person name="Pollinger J.P."/>
            <person name="Searle S.M."/>
            <person name="Sutter N.B."/>
            <person name="Thomas R."/>
            <person name="Webber C."/>
            <person name="Baldwin J."/>
            <person name="Abebe A."/>
            <person name="Abouelleil A."/>
            <person name="Aftuck L."/>
            <person name="Ait-Zahra M."/>
            <person name="Aldredge T."/>
            <person name="Allen N."/>
            <person name="An P."/>
            <person name="Anderson S."/>
            <person name="Antoine C."/>
            <person name="Arachchi H."/>
            <person name="Aslam A."/>
            <person name="Ayotte L."/>
            <person name="Bachantsang P."/>
            <person name="Barry A."/>
            <person name="Bayul T."/>
            <person name="Benamara M."/>
            <person name="Berlin A."/>
            <person name="Bessette D."/>
            <person name="Blitshteyn B."/>
            <person name="Bloom T."/>
            <person name="Blye J."/>
            <person name="Boguslavskiy L."/>
            <person name="Bonnet C."/>
            <person name="Boukhgalter B."/>
            <person name="Brown A."/>
            <person name="Cahill P."/>
            <person name="Calixte N."/>
            <person name="Camarata J."/>
            <person name="Cheshatsang Y."/>
            <person name="Chu J."/>
            <person name="Citroen M."/>
            <person name="Collymore A."/>
            <person name="Cooke P."/>
            <person name="Dawoe T."/>
            <person name="Daza R."/>
            <person name="Decktor K."/>
            <person name="DeGray S."/>
            <person name="Dhargay N."/>
            <person name="Dooley K."/>
            <person name="Dooley K."/>
            <person name="Dorje P."/>
            <person name="Dorjee K."/>
            <person name="Dorris L."/>
            <person name="Duffey N."/>
            <person name="Dupes A."/>
            <person name="Egbiremolen O."/>
            <person name="Elong R."/>
            <person name="Falk J."/>
            <person name="Farina A."/>
            <person name="Faro S."/>
            <person name="Ferguson D."/>
            <person name="Ferreira P."/>
            <person name="Fisher S."/>
            <person name="FitzGerald M."/>
            <person name="Foley K."/>
            <person name="Foley C."/>
            <person name="Franke A."/>
            <person name="Friedrich D."/>
            <person name="Gage D."/>
            <person name="Garber M."/>
            <person name="Gearin G."/>
            <person name="Giannoukos G."/>
            <person name="Goode T."/>
            <person name="Goyette A."/>
            <person name="Graham J."/>
            <person name="Grandbois E."/>
            <person name="Gyaltsen K."/>
            <person name="Hafez N."/>
            <person name="Hagopian D."/>
            <person name="Hagos B."/>
            <person name="Hall J."/>
            <person name="Healy C."/>
            <person name="Hegarty R."/>
            <person name="Honan T."/>
            <person name="Horn A."/>
            <person name="Houde N."/>
            <person name="Hughes L."/>
            <person name="Hunnicutt L."/>
            <person name="Husby M."/>
            <person name="Jester B."/>
            <person name="Jones C."/>
            <person name="Kamat A."/>
            <person name="Kanga B."/>
            <person name="Kells C."/>
            <person name="Khazanovich D."/>
            <person name="Kieu A.C."/>
            <person name="Kisner P."/>
            <person name="Kumar M."/>
            <person name="Lance K."/>
            <person name="Landers T."/>
            <person name="Lara M."/>
            <person name="Lee W."/>
            <person name="Leger J.P."/>
            <person name="Lennon N."/>
            <person name="Leuper L."/>
            <person name="LeVine S."/>
            <person name="Liu J."/>
            <person name="Liu X."/>
            <person name="Lokyitsang Y."/>
            <person name="Lokyitsang T."/>
            <person name="Lui A."/>
            <person name="Macdonald J."/>
            <person name="Major J."/>
            <person name="Marabella R."/>
            <person name="Maru K."/>
            <person name="Matthews C."/>
            <person name="McDonough S."/>
            <person name="Mehta T."/>
            <person name="Meldrim J."/>
            <person name="Melnikov A."/>
            <person name="Meneus L."/>
            <person name="Mihalev A."/>
            <person name="Mihova T."/>
            <person name="Miller K."/>
            <person name="Mittelman R."/>
            <person name="Mlenga V."/>
            <person name="Mulrain L."/>
            <person name="Munson G."/>
            <person name="Navidi A."/>
            <person name="Naylor J."/>
            <person name="Nguyen T."/>
            <person name="Nguyen N."/>
            <person name="Nguyen C."/>
            <person name="Nguyen T."/>
            <person name="Nicol R."/>
            <person name="Norbu N."/>
            <person name="Norbu C."/>
            <person name="Novod N."/>
            <person name="Nyima T."/>
            <person name="Olandt P."/>
            <person name="O'Neill B."/>
            <person name="O'Neill K."/>
            <person name="Osman S."/>
            <person name="Oyono L."/>
            <person name="Patti C."/>
            <person name="Perrin D."/>
            <person name="Phunkhang P."/>
            <person name="Pierre F."/>
            <person name="Priest M."/>
            <person name="Rachupka A."/>
            <person name="Raghuraman S."/>
            <person name="Rameau R."/>
            <person name="Ray V."/>
            <person name="Raymond C."/>
            <person name="Rege F."/>
            <person name="Rise C."/>
            <person name="Rogers J."/>
            <person name="Rogov P."/>
            <person name="Sahalie J."/>
            <person name="Settipalli S."/>
            <person name="Sharpe T."/>
            <person name="Shea T."/>
            <person name="Sheehan M."/>
            <person name="Sherpa N."/>
            <person name="Shi J."/>
            <person name="Shih D."/>
            <person name="Sloan J."/>
            <person name="Smith C."/>
            <person name="Sparrow T."/>
            <person name="Stalker J."/>
            <person name="Stange-Thomann N."/>
            <person name="Stavropoulos S."/>
            <person name="Stone C."/>
            <person name="Stone S."/>
            <person name="Sykes S."/>
            <person name="Tchuinga P."/>
            <person name="Tenzing P."/>
            <person name="Tesfaye S."/>
            <person name="Thoulutsang D."/>
            <person name="Thoulutsang Y."/>
            <person name="Topham K."/>
            <person name="Topping I."/>
            <person name="Tsamla T."/>
            <person name="Vassiliev H."/>
            <person name="Venkataraman V."/>
            <person name="Vo A."/>
            <person name="Wangchuk T."/>
            <person name="Wangdi T."/>
            <person name="Weiand M."/>
            <person name="Wilkinson J."/>
            <person name="Wilson A."/>
            <person name="Yadav S."/>
            <person name="Yang S."/>
            <person name="Yang X."/>
            <person name="Young G."/>
            <person name="Yu Q."/>
            <person name="Zainoun J."/>
            <person name="Zembek L."/>
            <person name="Zimmer A."/>
            <person name="Lander E.S."/>
        </authorList>
    </citation>
    <scope>NUCLEOTIDE SEQUENCE [LARGE SCALE GENOMIC DNA]</scope>
    <source>
        <strain evidence="13">Boxer</strain>
    </source>
</reference>
<name>A0A8P0NHR0_CANLF</name>
<evidence type="ECO:0000313" key="13">
    <source>
        <dbReference type="Ensembl" id="ENSCAFP00000024103.4"/>
    </source>
</evidence>
<evidence type="ECO:0000313" key="14">
    <source>
        <dbReference type="Proteomes" id="UP000002254"/>
    </source>
</evidence>
<dbReference type="Gene3D" id="1.10.287.3240">
    <property type="match status" value="1"/>
</dbReference>
<keyword evidence="4" id="KW-0813">Transport</keyword>
<evidence type="ECO:0000256" key="1">
    <source>
        <dbReference type="ARBA" id="ARBA00005850"/>
    </source>
</evidence>
<dbReference type="NCBIfam" id="TIGR00309">
    <property type="entry name" value="V_ATPase_subD"/>
    <property type="match status" value="1"/>
</dbReference>
<evidence type="ECO:0000256" key="2">
    <source>
        <dbReference type="ARBA" id="ARBA00013354"/>
    </source>
</evidence>
<comment type="function">
    <text evidence="10">Subunit of the V1 complex of vacuolar(H+)-ATPase (V-ATPase), a multisubunit enzyme composed of a peripheral complex (V1) that hydrolyzes ATP and a membrane integral complex (V0) that translocates protons. V-ATPase is responsible for acidifying and maintaining the pH of intracellular compartments and in some cell types, is targeted to the plasma membrane, where it is responsible for acidifying the extracellular environment. May play a role in cilium biogenesis through regulation of the transport and the localization of proteins to the cilium.</text>
</comment>
<sequence>MRWRCDQDEKGRKRRRVLSSPVLSPRACRVLRSLLGVEGAGLGGEPEVRGSSVQGASEASTSGHRLILVLPPPAPRPPHVPTGSGSEGCVYTYPSCHLATRRGQVTQSADSRGGRPCGWGCCSHNCPARDPSRTIIVRMSGKDRIEIFPSRMAQTIMKARLKGAQTGRNLLKKKSDALTLRFRQILKKIIETKMLMGEVMREAAFSLAEAKFTAGDFSTTVIQNVNKAQVKIRAKKDNVAGVTLPVFEHYHEGTDSYELTGLARGGEQLAKLKRNYAKAVELLVELASLQTSFVTLDEAIKITNRRVNAIEHVIIPRIERTLAYIITELDEREREEFYRLKKIQEKKKILKEKSEKDLEQRRAAGEVMEPANLLAEEKDEDLLFE</sequence>